<reference evidence="1" key="1">
    <citation type="submission" date="2022-11" db="EMBL/GenBank/DDBJ databases">
        <title>Larsenimonas rhizosphaerae sp. nov., isolated from a tidal mudflat.</title>
        <authorList>
            <person name="Lee S.D."/>
            <person name="Kim I.S."/>
        </authorList>
    </citation>
    <scope>NUCLEOTIDE SEQUENCE</scope>
    <source>
        <strain evidence="1">GH2-1</strain>
    </source>
</reference>
<comment type="caution">
    <text evidence="1">The sequence shown here is derived from an EMBL/GenBank/DDBJ whole genome shotgun (WGS) entry which is preliminary data.</text>
</comment>
<dbReference type="EMBL" id="JAPIVE010000001">
    <property type="protein sequence ID" value="MCX2522739.1"/>
    <property type="molecule type" value="Genomic_DNA"/>
</dbReference>
<evidence type="ECO:0000313" key="2">
    <source>
        <dbReference type="Proteomes" id="UP001165678"/>
    </source>
</evidence>
<proteinExistence type="predicted"/>
<gene>
    <name evidence="1" type="ORF">OQ287_00605</name>
</gene>
<dbReference type="Proteomes" id="UP001165678">
    <property type="component" value="Unassembled WGS sequence"/>
</dbReference>
<accession>A0AA42CT34</accession>
<organism evidence="1 2">
    <name type="scientific">Larsenimonas rhizosphaerae</name>
    <dbReference type="NCBI Taxonomy" id="2944682"/>
    <lineage>
        <taxon>Bacteria</taxon>
        <taxon>Pseudomonadati</taxon>
        <taxon>Pseudomonadota</taxon>
        <taxon>Gammaproteobacteria</taxon>
        <taxon>Oceanospirillales</taxon>
        <taxon>Halomonadaceae</taxon>
        <taxon>Larsenimonas</taxon>
    </lineage>
</organism>
<name>A0AA42CT34_9GAMM</name>
<dbReference type="RefSeq" id="WP_265895227.1">
    <property type="nucleotide sequence ID" value="NZ_JAPIVE010000001.1"/>
</dbReference>
<dbReference type="AlphaFoldDB" id="A0AA42CT34"/>
<keyword evidence="2" id="KW-1185">Reference proteome</keyword>
<protein>
    <submittedName>
        <fullName evidence="1">Uncharacterized protein</fullName>
    </submittedName>
</protein>
<sequence length="123" mass="13810">MEKADIYKMLDRESDELASWVVSSGEARSRKELQSLKTVVGSSQSPYKHVFSNIPERDFGKSILISMLYSSADPLTAQTSFFKEFYKFLESVCDKAGLPYKVIVPLVDVENELLAAYGEVLNS</sequence>
<evidence type="ECO:0000313" key="1">
    <source>
        <dbReference type="EMBL" id="MCX2522739.1"/>
    </source>
</evidence>